<evidence type="ECO:0000313" key="2">
    <source>
        <dbReference type="EMBL" id="KAK9162455.1"/>
    </source>
</evidence>
<proteinExistence type="predicted"/>
<accession>A0AAP0L220</accession>
<keyword evidence="3" id="KW-1185">Reference proteome</keyword>
<dbReference type="AlphaFoldDB" id="A0AAP0L220"/>
<dbReference type="Proteomes" id="UP001420932">
    <property type="component" value="Unassembled WGS sequence"/>
</dbReference>
<sequence>MTAWIRSCLKLFWKSTNLAMLQIIHGNLNSWKPEVYTRVCLELLKQLKQQVHPVNVKARIKTLKANYFSAREVIFQSGIGWDPDTQFATADVLTWKEYLQKHPEKESYRTKCVPYYDELCVIFGYDQATEGMQLLVTRQT</sequence>
<comment type="caution">
    <text evidence="2">The sequence shown here is derived from an EMBL/GenBank/DDBJ whole genome shotgun (WGS) entry which is preliminary data.</text>
</comment>
<feature type="domain" description="Myb/SANT-like" evidence="1">
    <location>
        <begin position="29"/>
        <end position="98"/>
    </location>
</feature>
<evidence type="ECO:0000259" key="1">
    <source>
        <dbReference type="Pfam" id="PF12776"/>
    </source>
</evidence>
<dbReference type="InterPro" id="IPR024752">
    <property type="entry name" value="Myb/SANT-like_dom"/>
</dbReference>
<dbReference type="Pfam" id="PF12776">
    <property type="entry name" value="Myb_DNA-bind_3"/>
    <property type="match status" value="1"/>
</dbReference>
<protein>
    <recommendedName>
        <fullName evidence="1">Myb/SANT-like domain-containing protein</fullName>
    </recommendedName>
</protein>
<dbReference type="PANTHER" id="PTHR46929:SF3">
    <property type="entry name" value="MYB_SANT-LIKE DOMAIN-CONTAINING PROTEIN"/>
    <property type="match status" value="1"/>
</dbReference>
<dbReference type="PANTHER" id="PTHR46929">
    <property type="entry name" value="EXPRESSED PROTEIN"/>
    <property type="match status" value="1"/>
</dbReference>
<reference evidence="2 3" key="1">
    <citation type="submission" date="2024-01" db="EMBL/GenBank/DDBJ databases">
        <title>Genome assemblies of Stephania.</title>
        <authorList>
            <person name="Yang L."/>
        </authorList>
    </citation>
    <scope>NUCLEOTIDE SEQUENCE [LARGE SCALE GENOMIC DNA]</scope>
    <source>
        <strain evidence="2">YNDBR</strain>
        <tissue evidence="2">Leaf</tissue>
    </source>
</reference>
<organism evidence="2 3">
    <name type="scientific">Stephania yunnanensis</name>
    <dbReference type="NCBI Taxonomy" id="152371"/>
    <lineage>
        <taxon>Eukaryota</taxon>
        <taxon>Viridiplantae</taxon>
        <taxon>Streptophyta</taxon>
        <taxon>Embryophyta</taxon>
        <taxon>Tracheophyta</taxon>
        <taxon>Spermatophyta</taxon>
        <taxon>Magnoliopsida</taxon>
        <taxon>Ranunculales</taxon>
        <taxon>Menispermaceae</taxon>
        <taxon>Menispermoideae</taxon>
        <taxon>Cissampelideae</taxon>
        <taxon>Stephania</taxon>
    </lineage>
</organism>
<dbReference type="EMBL" id="JBBNAF010000002">
    <property type="protein sequence ID" value="KAK9162455.1"/>
    <property type="molecule type" value="Genomic_DNA"/>
</dbReference>
<gene>
    <name evidence="2" type="ORF">Syun_003357</name>
</gene>
<evidence type="ECO:0000313" key="3">
    <source>
        <dbReference type="Proteomes" id="UP001420932"/>
    </source>
</evidence>
<name>A0AAP0L220_9MAGN</name>